<evidence type="ECO:0000259" key="9">
    <source>
        <dbReference type="Pfam" id="PF10277"/>
    </source>
</evidence>
<dbReference type="OrthoDB" id="68581at2759"/>
<dbReference type="InParanoid" id="A0A7R8UDK5"/>
<protein>
    <recommendedName>
        <fullName evidence="9">CWH43-like N-terminal domain-containing protein</fullName>
    </recommendedName>
</protein>
<dbReference type="InterPro" id="IPR039545">
    <property type="entry name" value="PGAP2"/>
</dbReference>
<accession>A0A7R8UDK5</accession>
<evidence type="ECO:0000256" key="3">
    <source>
        <dbReference type="ARBA" id="ARBA00022502"/>
    </source>
</evidence>
<dbReference type="GO" id="GO:0005789">
    <property type="term" value="C:endoplasmic reticulum membrane"/>
    <property type="evidence" value="ECO:0007669"/>
    <property type="project" value="TreeGrafter"/>
</dbReference>
<proteinExistence type="inferred from homology"/>
<dbReference type="OMA" id="MRHNARC"/>
<dbReference type="EMBL" id="LR899009">
    <property type="protein sequence ID" value="CAD7078815.1"/>
    <property type="molecule type" value="Genomic_DNA"/>
</dbReference>
<dbReference type="InterPro" id="IPR019402">
    <property type="entry name" value="CWH43_N"/>
</dbReference>
<evidence type="ECO:0000256" key="7">
    <source>
        <dbReference type="ARBA" id="ARBA00023136"/>
    </source>
</evidence>
<evidence type="ECO:0000313" key="10">
    <source>
        <dbReference type="EMBL" id="CAD7078815.1"/>
    </source>
</evidence>
<dbReference type="PANTHER" id="PTHR12892">
    <property type="entry name" value="FGF RECEPTOR ACTIVATING PROTEIN 1"/>
    <property type="match status" value="1"/>
</dbReference>
<organism evidence="10 11">
    <name type="scientific">Hermetia illucens</name>
    <name type="common">Black soldier fly</name>
    <dbReference type="NCBI Taxonomy" id="343691"/>
    <lineage>
        <taxon>Eukaryota</taxon>
        <taxon>Metazoa</taxon>
        <taxon>Ecdysozoa</taxon>
        <taxon>Arthropoda</taxon>
        <taxon>Hexapoda</taxon>
        <taxon>Insecta</taxon>
        <taxon>Pterygota</taxon>
        <taxon>Neoptera</taxon>
        <taxon>Endopterygota</taxon>
        <taxon>Diptera</taxon>
        <taxon>Brachycera</taxon>
        <taxon>Stratiomyomorpha</taxon>
        <taxon>Stratiomyidae</taxon>
        <taxon>Hermetiinae</taxon>
        <taxon>Hermetia</taxon>
    </lineage>
</organism>
<comment type="subcellular location">
    <subcellularLocation>
        <location evidence="1">Golgi apparatus membrane</location>
        <topology evidence="1">Multi-pass membrane protein</topology>
    </subcellularLocation>
</comment>
<dbReference type="Proteomes" id="UP000594454">
    <property type="component" value="Chromosome 1"/>
</dbReference>
<evidence type="ECO:0000256" key="5">
    <source>
        <dbReference type="ARBA" id="ARBA00022989"/>
    </source>
</evidence>
<evidence type="ECO:0000256" key="6">
    <source>
        <dbReference type="ARBA" id="ARBA00023034"/>
    </source>
</evidence>
<keyword evidence="4 8" id="KW-0812">Transmembrane</keyword>
<evidence type="ECO:0000313" key="11">
    <source>
        <dbReference type="Proteomes" id="UP000594454"/>
    </source>
</evidence>
<dbReference type="Pfam" id="PF10277">
    <property type="entry name" value="Frag1"/>
    <property type="match status" value="1"/>
</dbReference>
<evidence type="ECO:0000256" key="4">
    <source>
        <dbReference type="ARBA" id="ARBA00022692"/>
    </source>
</evidence>
<feature type="transmembrane region" description="Helical" evidence="8">
    <location>
        <begin position="25"/>
        <end position="49"/>
    </location>
</feature>
<dbReference type="GO" id="GO:0006506">
    <property type="term" value="P:GPI anchor biosynthetic process"/>
    <property type="evidence" value="ECO:0007669"/>
    <property type="project" value="UniProtKB-KW"/>
</dbReference>
<dbReference type="PANTHER" id="PTHR12892:SF11">
    <property type="entry name" value="POST-GPI ATTACHMENT TO PROTEINS FACTOR 2"/>
    <property type="match status" value="1"/>
</dbReference>
<keyword evidence="11" id="KW-1185">Reference proteome</keyword>
<sequence length="257" mass="29911">MLPQYELLNDGQDRRHVFRIPFGKFAVCVVCLPLCSFLFCVAWSLLFFFRRSTATHCDVQNFLPSISAAIGNYQPQRIVWQLAICIHFIPRLIVAKMYLEYNNEIVRRSRRILVRIACVLNVVENFALLGLSLWTSVDEYEMHKFCFITFIVASELYMLLSYFLNANARKVTILTKTEERSIRNKRNLFLVNAICFAGAAFCFLRHNTYCEPGVYTVFALLEYIVVLTNMGFHMTAYWDLYDKSLTLDFSSACPKVF</sequence>
<keyword evidence="5 8" id="KW-1133">Transmembrane helix</keyword>
<evidence type="ECO:0000256" key="2">
    <source>
        <dbReference type="ARBA" id="ARBA00007414"/>
    </source>
</evidence>
<name>A0A7R8UDK5_HERIL</name>
<dbReference type="FunCoup" id="A0A7R8UDK5">
    <property type="interactions" value="612"/>
</dbReference>
<gene>
    <name evidence="10" type="ORF">HERILL_LOCUS2064</name>
</gene>
<evidence type="ECO:0000256" key="8">
    <source>
        <dbReference type="SAM" id="Phobius"/>
    </source>
</evidence>
<keyword evidence="3" id="KW-0337">GPI-anchor biosynthesis</keyword>
<evidence type="ECO:0000256" key="1">
    <source>
        <dbReference type="ARBA" id="ARBA00004653"/>
    </source>
</evidence>
<dbReference type="GO" id="GO:0000139">
    <property type="term" value="C:Golgi membrane"/>
    <property type="evidence" value="ECO:0007669"/>
    <property type="project" value="UniProtKB-SubCell"/>
</dbReference>
<dbReference type="AlphaFoldDB" id="A0A7R8UDK5"/>
<feature type="transmembrane region" description="Helical" evidence="8">
    <location>
        <begin position="212"/>
        <end position="232"/>
    </location>
</feature>
<feature type="transmembrane region" description="Helical" evidence="8">
    <location>
        <begin position="147"/>
        <end position="166"/>
    </location>
</feature>
<keyword evidence="6" id="KW-0333">Golgi apparatus</keyword>
<reference evidence="10 11" key="1">
    <citation type="submission" date="2020-11" db="EMBL/GenBank/DDBJ databases">
        <authorList>
            <person name="Wallbank WR R."/>
            <person name="Pardo Diaz C."/>
            <person name="Kozak K."/>
            <person name="Martin S."/>
            <person name="Jiggins C."/>
            <person name="Moest M."/>
            <person name="Warren A I."/>
            <person name="Generalovic N T."/>
            <person name="Byers J.R.P. K."/>
            <person name="Montejo-Kovacevich G."/>
            <person name="Yen C E."/>
        </authorList>
    </citation>
    <scope>NUCLEOTIDE SEQUENCE [LARGE SCALE GENOMIC DNA]</scope>
</reference>
<comment type="similarity">
    <text evidence="2">Belongs to the PGAP2 family.</text>
</comment>
<feature type="domain" description="CWH43-like N-terminal" evidence="9">
    <location>
        <begin position="24"/>
        <end position="242"/>
    </location>
</feature>
<feature type="transmembrane region" description="Helical" evidence="8">
    <location>
        <begin position="112"/>
        <end position="135"/>
    </location>
</feature>
<feature type="transmembrane region" description="Helical" evidence="8">
    <location>
        <begin position="187"/>
        <end position="206"/>
    </location>
</feature>
<keyword evidence="7 8" id="KW-0472">Membrane</keyword>